<evidence type="ECO:0000313" key="4">
    <source>
        <dbReference type="EMBL" id="CAB4220530.1"/>
    </source>
</evidence>
<evidence type="ECO:0000313" key="3">
    <source>
        <dbReference type="EMBL" id="CAB4187843.1"/>
    </source>
</evidence>
<sequence length="79" mass="8673">MNRLWLLLVGLGIVMLIASYAAAAEITGPRWQLWEQPPGQDWRPRGKQLGTSTACDLDAASLAIVVEKATRIACRRVTP</sequence>
<name>A0A6J5MQ11_9CAUD</name>
<evidence type="ECO:0000313" key="2">
    <source>
        <dbReference type="EMBL" id="CAB4178667.1"/>
    </source>
</evidence>
<accession>A0A6J5MQ11</accession>
<evidence type="ECO:0000313" key="1">
    <source>
        <dbReference type="EMBL" id="CAB4147136.1"/>
    </source>
</evidence>
<protein>
    <submittedName>
        <fullName evidence="1">Uncharacterized protein</fullName>
    </submittedName>
</protein>
<dbReference type="EMBL" id="LR797500">
    <property type="protein sequence ID" value="CAB4220530.1"/>
    <property type="molecule type" value="Genomic_DNA"/>
</dbReference>
<organism evidence="1">
    <name type="scientific">uncultured Caudovirales phage</name>
    <dbReference type="NCBI Taxonomy" id="2100421"/>
    <lineage>
        <taxon>Viruses</taxon>
        <taxon>Duplodnaviria</taxon>
        <taxon>Heunggongvirae</taxon>
        <taxon>Uroviricota</taxon>
        <taxon>Caudoviricetes</taxon>
        <taxon>Peduoviridae</taxon>
        <taxon>Maltschvirus</taxon>
        <taxon>Maltschvirus maltsch</taxon>
    </lineage>
</organism>
<dbReference type="EMBL" id="LR796970">
    <property type="protein sequence ID" value="CAB4178667.1"/>
    <property type="molecule type" value="Genomic_DNA"/>
</dbReference>
<dbReference type="EMBL" id="LR797115">
    <property type="protein sequence ID" value="CAB4187843.1"/>
    <property type="molecule type" value="Genomic_DNA"/>
</dbReference>
<proteinExistence type="predicted"/>
<gene>
    <name evidence="2" type="ORF">UFOVP1020_8</name>
    <name evidence="3" type="ORF">UFOVP1170_3</name>
    <name evidence="4" type="ORF">UFOVP1621_42</name>
    <name evidence="1" type="ORF">UFOVP512_13</name>
</gene>
<reference evidence="1" key="1">
    <citation type="submission" date="2020-04" db="EMBL/GenBank/DDBJ databases">
        <authorList>
            <person name="Chiriac C."/>
            <person name="Salcher M."/>
            <person name="Ghai R."/>
            <person name="Kavagutti S V."/>
        </authorList>
    </citation>
    <scope>NUCLEOTIDE SEQUENCE</scope>
</reference>
<dbReference type="EMBL" id="LR796488">
    <property type="protein sequence ID" value="CAB4147136.1"/>
    <property type="molecule type" value="Genomic_DNA"/>
</dbReference>